<dbReference type="SUPFAM" id="SSF53474">
    <property type="entry name" value="alpha/beta-Hydrolases"/>
    <property type="match status" value="1"/>
</dbReference>
<name>A0A5C3Q8V5_9AGAR</name>
<dbReference type="GO" id="GO:0005739">
    <property type="term" value="C:mitochondrion"/>
    <property type="evidence" value="ECO:0007669"/>
    <property type="project" value="TreeGrafter"/>
</dbReference>
<evidence type="ECO:0000256" key="1">
    <source>
        <dbReference type="ARBA" id="ARBA00008645"/>
    </source>
</evidence>
<accession>A0A5C3Q8V5</accession>
<dbReference type="Proteomes" id="UP000305067">
    <property type="component" value="Unassembled WGS sequence"/>
</dbReference>
<dbReference type="Gene3D" id="3.40.50.1820">
    <property type="entry name" value="alpha/beta hydrolase"/>
    <property type="match status" value="1"/>
</dbReference>
<feature type="domain" description="AB hydrolase-1" evidence="3">
    <location>
        <begin position="73"/>
        <end position="324"/>
    </location>
</feature>
<protein>
    <submittedName>
        <fullName evidence="4">Alpha/Beta hydrolase protein</fullName>
    </submittedName>
</protein>
<dbReference type="AlphaFoldDB" id="A0A5C3Q8V5"/>
<dbReference type="InterPro" id="IPR029058">
    <property type="entry name" value="AB_hydrolase_fold"/>
</dbReference>
<dbReference type="InterPro" id="IPR000073">
    <property type="entry name" value="AB_hydrolase_1"/>
</dbReference>
<dbReference type="PANTHER" id="PTHR46118:SF4">
    <property type="entry name" value="PROTEIN ABHD11"/>
    <property type="match status" value="1"/>
</dbReference>
<evidence type="ECO:0000256" key="2">
    <source>
        <dbReference type="ARBA" id="ARBA00022801"/>
    </source>
</evidence>
<dbReference type="EMBL" id="ML178841">
    <property type="protein sequence ID" value="TFK98201.1"/>
    <property type="molecule type" value="Genomic_DNA"/>
</dbReference>
<dbReference type="GO" id="GO:0052689">
    <property type="term" value="F:carboxylic ester hydrolase activity"/>
    <property type="evidence" value="ECO:0007669"/>
    <property type="project" value="TreeGrafter"/>
</dbReference>
<reference evidence="4 5" key="1">
    <citation type="journal article" date="2019" name="Nat. Ecol. Evol.">
        <title>Megaphylogeny resolves global patterns of mushroom evolution.</title>
        <authorList>
            <person name="Varga T."/>
            <person name="Krizsan K."/>
            <person name="Foldi C."/>
            <person name="Dima B."/>
            <person name="Sanchez-Garcia M."/>
            <person name="Sanchez-Ramirez S."/>
            <person name="Szollosi G.J."/>
            <person name="Szarkandi J.G."/>
            <person name="Papp V."/>
            <person name="Albert L."/>
            <person name="Andreopoulos W."/>
            <person name="Angelini C."/>
            <person name="Antonin V."/>
            <person name="Barry K.W."/>
            <person name="Bougher N.L."/>
            <person name="Buchanan P."/>
            <person name="Buyck B."/>
            <person name="Bense V."/>
            <person name="Catcheside P."/>
            <person name="Chovatia M."/>
            <person name="Cooper J."/>
            <person name="Damon W."/>
            <person name="Desjardin D."/>
            <person name="Finy P."/>
            <person name="Geml J."/>
            <person name="Haridas S."/>
            <person name="Hughes K."/>
            <person name="Justo A."/>
            <person name="Karasinski D."/>
            <person name="Kautmanova I."/>
            <person name="Kiss B."/>
            <person name="Kocsube S."/>
            <person name="Kotiranta H."/>
            <person name="LaButti K.M."/>
            <person name="Lechner B.E."/>
            <person name="Liimatainen K."/>
            <person name="Lipzen A."/>
            <person name="Lukacs Z."/>
            <person name="Mihaltcheva S."/>
            <person name="Morgado L.N."/>
            <person name="Niskanen T."/>
            <person name="Noordeloos M.E."/>
            <person name="Ohm R.A."/>
            <person name="Ortiz-Santana B."/>
            <person name="Ovrebo C."/>
            <person name="Racz N."/>
            <person name="Riley R."/>
            <person name="Savchenko A."/>
            <person name="Shiryaev A."/>
            <person name="Soop K."/>
            <person name="Spirin V."/>
            <person name="Szebenyi C."/>
            <person name="Tomsovsky M."/>
            <person name="Tulloss R.E."/>
            <person name="Uehling J."/>
            <person name="Grigoriev I.V."/>
            <person name="Vagvolgyi C."/>
            <person name="Papp T."/>
            <person name="Martin F.M."/>
            <person name="Miettinen O."/>
            <person name="Hibbett D.S."/>
            <person name="Nagy L.G."/>
        </authorList>
    </citation>
    <scope>NUCLEOTIDE SEQUENCE [LARGE SCALE GENOMIC DNA]</scope>
    <source>
        <strain evidence="4 5">CBS 309.79</strain>
    </source>
</reference>
<dbReference type="Pfam" id="PF00561">
    <property type="entry name" value="Abhydrolase_1"/>
    <property type="match status" value="1"/>
</dbReference>
<dbReference type="PANTHER" id="PTHR46118">
    <property type="entry name" value="PROTEIN ABHD11"/>
    <property type="match status" value="1"/>
</dbReference>
<proteinExistence type="inferred from homology"/>
<organism evidence="4 5">
    <name type="scientific">Pterulicium gracile</name>
    <dbReference type="NCBI Taxonomy" id="1884261"/>
    <lineage>
        <taxon>Eukaryota</taxon>
        <taxon>Fungi</taxon>
        <taxon>Dikarya</taxon>
        <taxon>Basidiomycota</taxon>
        <taxon>Agaricomycotina</taxon>
        <taxon>Agaricomycetes</taxon>
        <taxon>Agaricomycetidae</taxon>
        <taxon>Agaricales</taxon>
        <taxon>Pleurotineae</taxon>
        <taxon>Pterulaceae</taxon>
        <taxon>Pterulicium</taxon>
    </lineage>
</organism>
<gene>
    <name evidence="4" type="ORF">BDV98DRAFT_534320</name>
</gene>
<dbReference type="OrthoDB" id="8119704at2759"/>
<comment type="similarity">
    <text evidence="1">Belongs to the AB hydrolase superfamily.</text>
</comment>
<sequence>MISRLTAHSWRPLGAHTSCHLGAQVCAQPQKNPGLNYWRQSTFRTYTSAHLDKPVVDLLYDLLPSDTGTRERPIVMLHGFLGSRRNWRTLARTFAKNLDRPVYTLDLRNHGNSPRATPMDYTSMATDVQHFLASKSLSEVCLIGHSMGGKVASLLALTDPSLLSSLIIEDTAPAPAPPEGAEQNMHYVELMERINELSLDDKRADLERKQVDAMLLEMGVEDITIRQFLLTNFAYSCSIDARRRGYFHPPLEIMKTYIHNLSAPFPLPLLSDGSNKGWGGKVLVVRGSKSPYLDSSKLALLKDVFPNMQLTTLDAGHWVHAERPGEFGAAVEEFLKG</sequence>
<evidence type="ECO:0000259" key="3">
    <source>
        <dbReference type="Pfam" id="PF00561"/>
    </source>
</evidence>
<evidence type="ECO:0000313" key="4">
    <source>
        <dbReference type="EMBL" id="TFK98201.1"/>
    </source>
</evidence>
<evidence type="ECO:0000313" key="5">
    <source>
        <dbReference type="Proteomes" id="UP000305067"/>
    </source>
</evidence>
<keyword evidence="2 4" id="KW-0378">Hydrolase</keyword>
<keyword evidence="5" id="KW-1185">Reference proteome</keyword>
<dbReference type="STRING" id="1884261.A0A5C3Q8V5"/>